<evidence type="ECO:0000313" key="2">
    <source>
        <dbReference type="Proteomes" id="UP000887116"/>
    </source>
</evidence>
<gene>
    <name evidence="1" type="ORF">TNCT_704071</name>
</gene>
<comment type="caution">
    <text evidence="1">The sequence shown here is derived from an EMBL/GenBank/DDBJ whole genome shotgun (WGS) entry which is preliminary data.</text>
</comment>
<protein>
    <submittedName>
        <fullName evidence="1">Uncharacterized protein</fullName>
    </submittedName>
</protein>
<dbReference type="AlphaFoldDB" id="A0A8X6J267"/>
<dbReference type="Proteomes" id="UP000887116">
    <property type="component" value="Unassembled WGS sequence"/>
</dbReference>
<keyword evidence="2" id="KW-1185">Reference proteome</keyword>
<name>A0A8X6J267_TRICU</name>
<accession>A0A8X6J267</accession>
<organism evidence="1 2">
    <name type="scientific">Trichonephila clavata</name>
    <name type="common">Joro spider</name>
    <name type="synonym">Nephila clavata</name>
    <dbReference type="NCBI Taxonomy" id="2740835"/>
    <lineage>
        <taxon>Eukaryota</taxon>
        <taxon>Metazoa</taxon>
        <taxon>Ecdysozoa</taxon>
        <taxon>Arthropoda</taxon>
        <taxon>Chelicerata</taxon>
        <taxon>Arachnida</taxon>
        <taxon>Araneae</taxon>
        <taxon>Araneomorphae</taxon>
        <taxon>Entelegynae</taxon>
        <taxon>Araneoidea</taxon>
        <taxon>Nephilidae</taxon>
        <taxon>Trichonephila</taxon>
    </lineage>
</organism>
<proteinExistence type="predicted"/>
<sequence length="98" mass="11172">MTRYIKIPPYATKSSDITLHDGNYDSDKKTRNIFISRIFSFLFQRQGEASPVDTFADDAQISLRTRDDRISGKGGFENPGIPEKELMDFECLSLFIEG</sequence>
<reference evidence="1" key="1">
    <citation type="submission" date="2020-07" db="EMBL/GenBank/DDBJ databases">
        <title>Multicomponent nature underlies the extraordinary mechanical properties of spider dragline silk.</title>
        <authorList>
            <person name="Kono N."/>
            <person name="Nakamura H."/>
            <person name="Mori M."/>
            <person name="Yoshida Y."/>
            <person name="Ohtoshi R."/>
            <person name="Malay A.D."/>
            <person name="Moran D.A.P."/>
            <person name="Tomita M."/>
            <person name="Numata K."/>
            <person name="Arakawa K."/>
        </authorList>
    </citation>
    <scope>NUCLEOTIDE SEQUENCE</scope>
</reference>
<dbReference type="EMBL" id="BMAO01016167">
    <property type="protein sequence ID" value="GFR06713.1"/>
    <property type="molecule type" value="Genomic_DNA"/>
</dbReference>
<evidence type="ECO:0000313" key="1">
    <source>
        <dbReference type="EMBL" id="GFR06713.1"/>
    </source>
</evidence>